<dbReference type="InterPro" id="IPR012337">
    <property type="entry name" value="RNaseH-like_sf"/>
</dbReference>
<dbReference type="GO" id="GO:0015074">
    <property type="term" value="P:DNA integration"/>
    <property type="evidence" value="ECO:0007669"/>
    <property type="project" value="InterPro"/>
</dbReference>
<dbReference type="PANTHER" id="PTHR46889:SF4">
    <property type="entry name" value="TRANSPOSASE INSO FOR INSERTION SEQUENCE ELEMENT IS911B-RELATED"/>
    <property type="match status" value="1"/>
</dbReference>
<sequence length="105" mass="12137">ELRGRPKDVLFHSDQGCQYTSHKFRNELVTHGLRQSMSRKGECWDNAPMERFFGSLKSEWVPKEGYSSAHEAQLDVQRYVMRYNSRRPHSYNGYRSPVAAEGAAA</sequence>
<feature type="non-terminal residue" evidence="2">
    <location>
        <position position="1"/>
    </location>
</feature>
<reference evidence="2 3" key="1">
    <citation type="submission" date="2016-10" db="EMBL/GenBank/DDBJ databases">
        <authorList>
            <person name="de Groot N.N."/>
        </authorList>
    </citation>
    <scope>NUCLEOTIDE SEQUENCE [LARGE SCALE GENOMIC DNA]</scope>
    <source>
        <strain evidence="2 3">DSM 11363</strain>
    </source>
</reference>
<dbReference type="GO" id="GO:0003676">
    <property type="term" value="F:nucleic acid binding"/>
    <property type="evidence" value="ECO:0007669"/>
    <property type="project" value="InterPro"/>
</dbReference>
<dbReference type="PANTHER" id="PTHR46889">
    <property type="entry name" value="TRANSPOSASE INSF FOR INSERTION SEQUENCE IS3B-RELATED"/>
    <property type="match status" value="1"/>
</dbReference>
<dbReference type="InterPro" id="IPR050900">
    <property type="entry name" value="Transposase_IS3/IS150/IS904"/>
</dbReference>
<dbReference type="PROSITE" id="PS50994">
    <property type="entry name" value="INTEGRASE"/>
    <property type="match status" value="1"/>
</dbReference>
<accession>A0A1I0JPC3</accession>
<dbReference type="OrthoDB" id="9810995at2"/>
<gene>
    <name evidence="2" type="ORF">SAMN05216197_16912</name>
</gene>
<name>A0A1I0JPC3_9PSED</name>
<evidence type="ECO:0000313" key="3">
    <source>
        <dbReference type="Proteomes" id="UP000182332"/>
    </source>
</evidence>
<dbReference type="AlphaFoldDB" id="A0A1I0JPC3"/>
<evidence type="ECO:0000259" key="1">
    <source>
        <dbReference type="PROSITE" id="PS50994"/>
    </source>
</evidence>
<organism evidence="2 3">
    <name type="scientific">Pseudomonas graminis</name>
    <dbReference type="NCBI Taxonomy" id="158627"/>
    <lineage>
        <taxon>Bacteria</taxon>
        <taxon>Pseudomonadati</taxon>
        <taxon>Pseudomonadota</taxon>
        <taxon>Gammaproteobacteria</taxon>
        <taxon>Pseudomonadales</taxon>
        <taxon>Pseudomonadaceae</taxon>
        <taxon>Pseudomonas</taxon>
    </lineage>
</organism>
<feature type="domain" description="Integrase catalytic" evidence="1">
    <location>
        <begin position="1"/>
        <end position="105"/>
    </location>
</feature>
<dbReference type="RefSeq" id="WP_139214585.1">
    <property type="nucleotide sequence ID" value="NZ_FOHW01000069.1"/>
</dbReference>
<proteinExistence type="predicted"/>
<evidence type="ECO:0000313" key="2">
    <source>
        <dbReference type="EMBL" id="SEU12353.1"/>
    </source>
</evidence>
<dbReference type="EMBL" id="FOHW01000069">
    <property type="protein sequence ID" value="SEU12353.1"/>
    <property type="molecule type" value="Genomic_DNA"/>
</dbReference>
<dbReference type="Proteomes" id="UP000182332">
    <property type="component" value="Unassembled WGS sequence"/>
</dbReference>
<dbReference type="InterPro" id="IPR001584">
    <property type="entry name" value="Integrase_cat-core"/>
</dbReference>
<dbReference type="InterPro" id="IPR036397">
    <property type="entry name" value="RNaseH_sf"/>
</dbReference>
<protein>
    <submittedName>
        <fullName evidence="2">Putative transposase</fullName>
    </submittedName>
</protein>
<dbReference type="Gene3D" id="3.30.420.10">
    <property type="entry name" value="Ribonuclease H-like superfamily/Ribonuclease H"/>
    <property type="match status" value="1"/>
</dbReference>
<dbReference type="Pfam" id="PF13683">
    <property type="entry name" value="rve_3"/>
    <property type="match status" value="1"/>
</dbReference>
<dbReference type="SUPFAM" id="SSF53098">
    <property type="entry name" value="Ribonuclease H-like"/>
    <property type="match status" value="1"/>
</dbReference>